<comment type="subcellular location">
    <subcellularLocation>
        <location evidence="1 8">Cytoplasm</location>
    </subcellularLocation>
</comment>
<evidence type="ECO:0000256" key="6">
    <source>
        <dbReference type="ARBA" id="ARBA00022813"/>
    </source>
</evidence>
<feature type="binding site" evidence="8">
    <location>
        <position position="383"/>
    </location>
    <ligand>
        <name>substrate</name>
    </ligand>
</feature>
<proteinExistence type="inferred from homology"/>
<comment type="subunit">
    <text evidence="3 8">Heterotetramer of two alpha and two beta chains.</text>
</comment>
<evidence type="ECO:0000256" key="7">
    <source>
        <dbReference type="ARBA" id="ARBA00023315"/>
    </source>
</evidence>
<dbReference type="EC" id="2.3.1.1" evidence="8"/>
<dbReference type="NCBIfam" id="TIGR00120">
    <property type="entry name" value="ArgJ"/>
    <property type="match status" value="1"/>
</dbReference>
<keyword evidence="5 8" id="KW-0808">Transferase</keyword>
<feature type="binding site" evidence="8">
    <location>
        <position position="146"/>
    </location>
    <ligand>
        <name>substrate</name>
    </ligand>
</feature>
<keyword evidence="4 8" id="KW-0963">Cytoplasm</keyword>
<feature type="chain" id="PRO_5044031853" description="Arginine biosynthesis bifunctional protein ArgJ alpha chain" evidence="8">
    <location>
        <begin position="1"/>
        <end position="178"/>
    </location>
</feature>
<dbReference type="EMBL" id="CP163444">
    <property type="protein sequence ID" value="XDQ70501.1"/>
    <property type="molecule type" value="Genomic_DNA"/>
</dbReference>
<comment type="pathway">
    <text evidence="8">Amino-acid biosynthesis; L-arginine biosynthesis; L-ornithine and N-acetyl-L-glutamate from L-glutamate and N(2)-acetyl-L-ornithine (cyclic): step 1/1.</text>
</comment>
<dbReference type="PANTHER" id="PTHR23100">
    <property type="entry name" value="ARGININE BIOSYNTHESIS BIFUNCTIONAL PROTEIN ARGJ"/>
    <property type="match status" value="1"/>
</dbReference>
<dbReference type="Gene3D" id="3.60.70.12">
    <property type="entry name" value="L-amino peptidase D-ALA esterase/amidase"/>
    <property type="match status" value="1"/>
</dbReference>
<dbReference type="HAMAP" id="MF_01106">
    <property type="entry name" value="ArgJ"/>
    <property type="match status" value="1"/>
</dbReference>
<dbReference type="Pfam" id="PF01960">
    <property type="entry name" value="ArgJ"/>
    <property type="match status" value="1"/>
</dbReference>
<keyword evidence="7 8" id="KW-0012">Acyltransferase</keyword>
<feature type="binding site" evidence="8">
    <location>
        <position position="259"/>
    </location>
    <ligand>
        <name>substrate</name>
    </ligand>
</feature>
<dbReference type="GO" id="GO:0006592">
    <property type="term" value="P:ornithine biosynthetic process"/>
    <property type="evidence" value="ECO:0007669"/>
    <property type="project" value="TreeGrafter"/>
</dbReference>
<protein>
    <recommendedName>
        <fullName evidence="8">Arginine biosynthesis bifunctional protein ArgJ</fullName>
    </recommendedName>
    <domain>
        <recommendedName>
            <fullName evidence="8">Glutamate N-acetyltransferase</fullName>
            <ecNumber evidence="8">2.3.1.35</ecNumber>
        </recommendedName>
        <alternativeName>
            <fullName evidence="8">Ornithine acetyltransferase</fullName>
            <shortName evidence="8">OATase</shortName>
        </alternativeName>
        <alternativeName>
            <fullName evidence="8">Ornithine transacetylase</fullName>
        </alternativeName>
    </domain>
    <domain>
        <recommendedName>
            <fullName evidence="8">Amino-acid acetyltransferase</fullName>
            <ecNumber evidence="8">2.3.1.1</ecNumber>
        </recommendedName>
        <alternativeName>
            <fullName evidence="8">N-acetylglutamate synthase</fullName>
            <shortName evidence="8">AGSase</shortName>
        </alternativeName>
    </domain>
    <component>
        <recommendedName>
            <fullName evidence="8">Arginine biosynthesis bifunctional protein ArgJ alpha chain</fullName>
        </recommendedName>
    </component>
    <component>
        <recommendedName>
            <fullName evidence="8">Arginine biosynthesis bifunctional protein ArgJ beta chain</fullName>
        </recommendedName>
    </component>
</protein>
<keyword evidence="6 8" id="KW-0068">Autocatalytic cleavage</keyword>
<comment type="function">
    <text evidence="8">Catalyzes two activities which are involved in the cyclic version of arginine biosynthesis: the synthesis of N-acetylglutamate from glutamate and acetyl-CoA as the acetyl donor, and of ornithine by transacetylation between N(2)-acetylornithine and glutamate.</text>
</comment>
<dbReference type="GO" id="GO:0006526">
    <property type="term" value="P:L-arginine biosynthetic process"/>
    <property type="evidence" value="ECO:0007669"/>
    <property type="project" value="UniProtKB-UniRule"/>
</dbReference>
<feature type="binding site" evidence="8">
    <location>
        <position position="168"/>
    </location>
    <ligand>
        <name>substrate</name>
    </ligand>
</feature>
<comment type="similarity">
    <text evidence="2 8">Belongs to the ArgJ family.</text>
</comment>
<dbReference type="GO" id="GO:0004358">
    <property type="term" value="F:L-glutamate N-acetyltransferase activity, acting on acetyl-L-ornithine as donor"/>
    <property type="evidence" value="ECO:0007669"/>
    <property type="project" value="UniProtKB-UniRule"/>
</dbReference>
<dbReference type="PANTHER" id="PTHR23100:SF0">
    <property type="entry name" value="ARGININE BIOSYNTHESIS BIFUNCTIONAL PROTEIN ARGJ, MITOCHONDRIAL"/>
    <property type="match status" value="1"/>
</dbReference>
<evidence type="ECO:0000313" key="9">
    <source>
        <dbReference type="EMBL" id="XDQ70501.1"/>
    </source>
</evidence>
<comment type="pathway">
    <text evidence="8">Amino-acid biosynthesis; L-arginine biosynthesis; N(2)-acetyl-L-ornithine from L-glutamate: step 1/4.</text>
</comment>
<sequence length="383" mass="39227">MSVTAAKGFTAAGIAAGIKANGNPDLALVVNTGPRRAAAGVFTSNRVKAAPVLWSQQVLADGELTAVVLNSGGANACTGPQGFQDTHATAEKVAEVLDIGAGEVAVASTGLIGVLLPMDKLLPGVETAAAELSEHGGEKAAIAIKTTDTVHKTAVVGKDGWTVGGMAKGAGMLAPGLATMLVVLTTDADVDAKGLDAALRTATRLTFDRVDSDGCMSTNDTVLLLASGASGVTPGQDEFAEAVRTVCDDLARQLIGDAEGASKDIRIEVINAATEDDAVEVGRSIARNNLLKCAIHGEDPNWGRVLSAIGTTRAAFEADQLNVAINGVWVCKNGSVGEDRDLVDMRYREVTITADLAAGTESAVIWANDLTADYVHENSAYSS</sequence>
<organism evidence="9">
    <name type="scientific">Streptomyces sp. R44</name>
    <dbReference type="NCBI Taxonomy" id="3238633"/>
    <lineage>
        <taxon>Bacteria</taxon>
        <taxon>Bacillati</taxon>
        <taxon>Actinomycetota</taxon>
        <taxon>Actinomycetes</taxon>
        <taxon>Kitasatosporales</taxon>
        <taxon>Streptomycetaceae</taxon>
        <taxon>Streptomyces</taxon>
    </lineage>
</organism>
<dbReference type="CDD" id="cd02152">
    <property type="entry name" value="OAT"/>
    <property type="match status" value="1"/>
</dbReference>
<feature type="chain" id="PRO_5044031854" description="Arginine biosynthesis bifunctional protein ArgJ beta chain" evidence="8">
    <location>
        <begin position="179"/>
        <end position="383"/>
    </location>
</feature>
<evidence type="ECO:0000256" key="5">
    <source>
        <dbReference type="ARBA" id="ARBA00022679"/>
    </source>
</evidence>
<keyword evidence="8" id="KW-0511">Multifunctional enzyme</keyword>
<gene>
    <name evidence="8 9" type="primary">argJ</name>
    <name evidence="9" type="ORF">AB5J54_08215</name>
</gene>
<name>A0AB39ST00_9ACTN</name>
<evidence type="ECO:0000256" key="4">
    <source>
        <dbReference type="ARBA" id="ARBA00022490"/>
    </source>
</evidence>
<dbReference type="GO" id="GO:0005737">
    <property type="term" value="C:cytoplasm"/>
    <property type="evidence" value="ECO:0007669"/>
    <property type="project" value="UniProtKB-SubCell"/>
</dbReference>
<evidence type="ECO:0000256" key="8">
    <source>
        <dbReference type="HAMAP-Rule" id="MF_01106"/>
    </source>
</evidence>
<feature type="binding site" evidence="8">
    <location>
        <position position="179"/>
    </location>
    <ligand>
        <name>substrate</name>
    </ligand>
</feature>
<feature type="site" description="Involved in the stabilization of negative charge on the oxyanion by the formation of the oxyanion hole" evidence="8">
    <location>
        <position position="110"/>
    </location>
</feature>
<dbReference type="GO" id="GO:0004042">
    <property type="term" value="F:L-glutamate N-acetyltransferase activity"/>
    <property type="evidence" value="ECO:0007669"/>
    <property type="project" value="UniProtKB-UniRule"/>
</dbReference>
<dbReference type="AlphaFoldDB" id="A0AB39ST00"/>
<dbReference type="NCBIfam" id="NF003802">
    <property type="entry name" value="PRK05388.1"/>
    <property type="match status" value="1"/>
</dbReference>
<keyword evidence="8" id="KW-0055">Arginine biosynthesis</keyword>
<dbReference type="InterPro" id="IPR002813">
    <property type="entry name" value="Arg_biosynth_ArgJ"/>
</dbReference>
<dbReference type="SUPFAM" id="SSF56266">
    <property type="entry name" value="DmpA/ArgJ-like"/>
    <property type="match status" value="1"/>
</dbReference>
<dbReference type="InterPro" id="IPR042195">
    <property type="entry name" value="ArgJ_beta_C"/>
</dbReference>
<feature type="binding site" evidence="8">
    <location>
        <position position="378"/>
    </location>
    <ligand>
        <name>substrate</name>
    </ligand>
</feature>
<reference evidence="9" key="1">
    <citation type="submission" date="2024-07" db="EMBL/GenBank/DDBJ databases">
        <authorList>
            <person name="Yu S.T."/>
        </authorList>
    </citation>
    <scope>NUCLEOTIDE SEQUENCE</scope>
    <source>
        <strain evidence="9">R44</strain>
    </source>
</reference>
<dbReference type="FunFam" id="3.10.20.340:FF:000003">
    <property type="entry name" value="Arginine biosynthesis bifunctional protein ArgJ"/>
    <property type="match status" value="1"/>
</dbReference>
<dbReference type="InterPro" id="IPR016117">
    <property type="entry name" value="ArgJ-like_dom_sf"/>
</dbReference>
<dbReference type="RefSeq" id="WP_369143227.1">
    <property type="nucleotide sequence ID" value="NZ_CP163444.1"/>
</dbReference>
<accession>A0AB39ST00</accession>
<dbReference type="EC" id="2.3.1.35" evidence="8"/>
<evidence type="ECO:0000256" key="1">
    <source>
        <dbReference type="ARBA" id="ARBA00004496"/>
    </source>
</evidence>
<evidence type="ECO:0000256" key="3">
    <source>
        <dbReference type="ARBA" id="ARBA00011475"/>
    </source>
</evidence>
<feature type="site" description="Cleavage; by autolysis" evidence="8">
    <location>
        <begin position="178"/>
        <end position="179"/>
    </location>
</feature>
<dbReference type="Gene3D" id="3.10.20.340">
    <property type="entry name" value="ArgJ beta chain, C-terminal domain"/>
    <property type="match status" value="1"/>
</dbReference>
<feature type="active site" description="Nucleophile" evidence="8">
    <location>
        <position position="179"/>
    </location>
</feature>
<comment type="catalytic activity">
    <reaction evidence="8">
        <text>L-glutamate + acetyl-CoA = N-acetyl-L-glutamate + CoA + H(+)</text>
        <dbReference type="Rhea" id="RHEA:24292"/>
        <dbReference type="ChEBI" id="CHEBI:15378"/>
        <dbReference type="ChEBI" id="CHEBI:29985"/>
        <dbReference type="ChEBI" id="CHEBI:44337"/>
        <dbReference type="ChEBI" id="CHEBI:57287"/>
        <dbReference type="ChEBI" id="CHEBI:57288"/>
        <dbReference type="EC" id="2.3.1.1"/>
    </reaction>
</comment>
<feature type="site" description="Involved in the stabilization of negative charge on the oxyanion by the formation of the oxyanion hole" evidence="8">
    <location>
        <position position="109"/>
    </location>
</feature>
<evidence type="ECO:0000256" key="2">
    <source>
        <dbReference type="ARBA" id="ARBA00006774"/>
    </source>
</evidence>
<keyword evidence="8" id="KW-0028">Amino-acid biosynthesis</keyword>
<comment type="catalytic activity">
    <reaction evidence="8">
        <text>N(2)-acetyl-L-ornithine + L-glutamate = N-acetyl-L-glutamate + L-ornithine</text>
        <dbReference type="Rhea" id="RHEA:15349"/>
        <dbReference type="ChEBI" id="CHEBI:29985"/>
        <dbReference type="ChEBI" id="CHEBI:44337"/>
        <dbReference type="ChEBI" id="CHEBI:46911"/>
        <dbReference type="ChEBI" id="CHEBI:57805"/>
        <dbReference type="EC" id="2.3.1.35"/>
    </reaction>
</comment>